<dbReference type="SUPFAM" id="SSF46894">
    <property type="entry name" value="C-terminal effector domain of the bipartite response regulators"/>
    <property type="match status" value="1"/>
</dbReference>
<keyword evidence="3" id="KW-0804">Transcription</keyword>
<dbReference type="SMART" id="SM00448">
    <property type="entry name" value="REC"/>
    <property type="match status" value="1"/>
</dbReference>
<dbReference type="PROSITE" id="PS50043">
    <property type="entry name" value="HTH_LUXR_2"/>
    <property type="match status" value="1"/>
</dbReference>
<proteinExistence type="predicted"/>
<accession>A0ABW3G0Q7</accession>
<name>A0ABW3G0Q7_9PSEU</name>
<keyword evidence="4" id="KW-0597">Phosphoprotein</keyword>
<evidence type="ECO:0000259" key="6">
    <source>
        <dbReference type="PROSITE" id="PS50110"/>
    </source>
</evidence>
<gene>
    <name evidence="7" type="ORF">ACFQ16_29125</name>
</gene>
<comment type="caution">
    <text evidence="7">The sequence shown here is derived from an EMBL/GenBank/DDBJ whole genome shotgun (WGS) entry which is preliminary data.</text>
</comment>
<dbReference type="InterPro" id="IPR011006">
    <property type="entry name" value="CheY-like_superfamily"/>
</dbReference>
<evidence type="ECO:0000256" key="4">
    <source>
        <dbReference type="PROSITE-ProRule" id="PRU00169"/>
    </source>
</evidence>
<feature type="domain" description="Response regulatory" evidence="6">
    <location>
        <begin position="5"/>
        <end position="122"/>
    </location>
</feature>
<evidence type="ECO:0000313" key="8">
    <source>
        <dbReference type="Proteomes" id="UP001597018"/>
    </source>
</evidence>
<reference evidence="8" key="1">
    <citation type="journal article" date="2019" name="Int. J. Syst. Evol. Microbiol.">
        <title>The Global Catalogue of Microorganisms (GCM) 10K type strain sequencing project: providing services to taxonomists for standard genome sequencing and annotation.</title>
        <authorList>
            <consortium name="The Broad Institute Genomics Platform"/>
            <consortium name="The Broad Institute Genome Sequencing Center for Infectious Disease"/>
            <person name="Wu L."/>
            <person name="Ma J."/>
        </authorList>
    </citation>
    <scope>NUCLEOTIDE SEQUENCE [LARGE SCALE GENOMIC DNA]</scope>
    <source>
        <strain evidence="8">CCUG 56401</strain>
    </source>
</reference>
<dbReference type="PRINTS" id="PR00038">
    <property type="entry name" value="HTHLUXR"/>
</dbReference>
<dbReference type="EMBL" id="JBHTIW010000043">
    <property type="protein sequence ID" value="MFD0923828.1"/>
    <property type="molecule type" value="Genomic_DNA"/>
</dbReference>
<dbReference type="PROSITE" id="PS50110">
    <property type="entry name" value="RESPONSE_REGULATORY"/>
    <property type="match status" value="1"/>
</dbReference>
<dbReference type="Pfam" id="PF00196">
    <property type="entry name" value="GerE"/>
    <property type="match status" value="1"/>
</dbReference>
<dbReference type="PANTHER" id="PTHR44688:SF16">
    <property type="entry name" value="DNA-BINDING TRANSCRIPTIONAL ACTIVATOR DEVR_DOSR"/>
    <property type="match status" value="1"/>
</dbReference>
<evidence type="ECO:0000256" key="1">
    <source>
        <dbReference type="ARBA" id="ARBA00023015"/>
    </source>
</evidence>
<keyword evidence="1" id="KW-0805">Transcription regulation</keyword>
<feature type="modified residue" description="4-aspartylphosphate" evidence="4">
    <location>
        <position position="57"/>
    </location>
</feature>
<evidence type="ECO:0000313" key="7">
    <source>
        <dbReference type="EMBL" id="MFD0923828.1"/>
    </source>
</evidence>
<dbReference type="SUPFAM" id="SSF52172">
    <property type="entry name" value="CheY-like"/>
    <property type="match status" value="1"/>
</dbReference>
<evidence type="ECO:0000256" key="3">
    <source>
        <dbReference type="ARBA" id="ARBA00023163"/>
    </source>
</evidence>
<dbReference type="InterPro" id="IPR016032">
    <property type="entry name" value="Sig_transdc_resp-reg_C-effctor"/>
</dbReference>
<dbReference type="CDD" id="cd06170">
    <property type="entry name" value="LuxR_C_like"/>
    <property type="match status" value="1"/>
</dbReference>
<dbReference type="Gene3D" id="3.40.50.2300">
    <property type="match status" value="1"/>
</dbReference>
<evidence type="ECO:0000259" key="5">
    <source>
        <dbReference type="PROSITE" id="PS50043"/>
    </source>
</evidence>
<dbReference type="InterPro" id="IPR001789">
    <property type="entry name" value="Sig_transdc_resp-reg_receiver"/>
</dbReference>
<dbReference type="Pfam" id="PF00072">
    <property type="entry name" value="Response_reg"/>
    <property type="match status" value="1"/>
</dbReference>
<protein>
    <submittedName>
        <fullName evidence="7">LuxR C-terminal-related transcriptional regulator</fullName>
    </submittedName>
</protein>
<keyword evidence="8" id="KW-1185">Reference proteome</keyword>
<feature type="domain" description="HTH luxR-type" evidence="5">
    <location>
        <begin position="150"/>
        <end position="215"/>
    </location>
</feature>
<dbReference type="SMART" id="SM00421">
    <property type="entry name" value="HTH_LUXR"/>
    <property type="match status" value="1"/>
</dbReference>
<keyword evidence="2" id="KW-0238">DNA-binding</keyword>
<sequence>MDVLRLLMVDDHQMLTEALAARLSGVPDLWIVGHCATADRQLGEVVVSTRPDLITVDVEPLGTSTGRVIERLRELRPSAAVVVLSGVRDVGQAVDAARAGAAAWVPKESTVEELTTVLRGVAQGHAWFPPDLLGAVLRELREDAERAGDRGGPLEALSDRERDVLTSMVAGKRGAQIAAELAISTETVRTHIRSILAKLHVHSQLEAISVAGAAGLRAEDVAVPRQNGNGAG</sequence>
<evidence type="ECO:0000256" key="2">
    <source>
        <dbReference type="ARBA" id="ARBA00023125"/>
    </source>
</evidence>
<dbReference type="InterPro" id="IPR000792">
    <property type="entry name" value="Tscrpt_reg_LuxR_C"/>
</dbReference>
<dbReference type="Proteomes" id="UP001597018">
    <property type="component" value="Unassembled WGS sequence"/>
</dbReference>
<dbReference type="PANTHER" id="PTHR44688">
    <property type="entry name" value="DNA-BINDING TRANSCRIPTIONAL ACTIVATOR DEVR_DOSR"/>
    <property type="match status" value="1"/>
</dbReference>
<dbReference type="RefSeq" id="WP_263247957.1">
    <property type="nucleotide sequence ID" value="NZ_BAABLT010000043.1"/>
</dbReference>
<organism evidence="7 8">
    <name type="scientific">Saccharopolyspora rosea</name>
    <dbReference type="NCBI Taxonomy" id="524884"/>
    <lineage>
        <taxon>Bacteria</taxon>
        <taxon>Bacillati</taxon>
        <taxon>Actinomycetota</taxon>
        <taxon>Actinomycetes</taxon>
        <taxon>Pseudonocardiales</taxon>
        <taxon>Pseudonocardiaceae</taxon>
        <taxon>Saccharopolyspora</taxon>
    </lineage>
</organism>